<evidence type="ECO:0000313" key="4">
    <source>
        <dbReference type="EMBL" id="SFJ13129.1"/>
    </source>
</evidence>
<feature type="transmembrane region" description="Helical" evidence="3">
    <location>
        <begin position="54"/>
        <end position="74"/>
    </location>
</feature>
<keyword evidence="3" id="KW-0472">Membrane</keyword>
<feature type="compositionally biased region" description="Basic and acidic residues" evidence="2">
    <location>
        <begin position="1"/>
        <end position="10"/>
    </location>
</feature>
<reference evidence="4 5" key="1">
    <citation type="submission" date="2016-10" db="EMBL/GenBank/DDBJ databases">
        <authorList>
            <person name="de Groot N.N."/>
        </authorList>
    </citation>
    <scope>NUCLEOTIDE SEQUENCE [LARGE SCALE GENOMIC DNA]</scope>
    <source>
        <strain evidence="4 5">CGMCC 1.11030</strain>
    </source>
</reference>
<feature type="transmembrane region" description="Helical" evidence="3">
    <location>
        <begin position="80"/>
        <end position="101"/>
    </location>
</feature>
<evidence type="ECO:0000256" key="3">
    <source>
        <dbReference type="SAM" id="Phobius"/>
    </source>
</evidence>
<dbReference type="NCBIfam" id="TIGR02302">
    <property type="entry name" value="aProt_lowcomp"/>
    <property type="match status" value="1"/>
</dbReference>
<gene>
    <name evidence="4" type="ORF">SAMN05216258_11486</name>
</gene>
<evidence type="ECO:0000313" key="5">
    <source>
        <dbReference type="Proteomes" id="UP000199377"/>
    </source>
</evidence>
<dbReference type="RefSeq" id="WP_092865275.1">
    <property type="nucleotide sequence ID" value="NZ_FOQH01000014.1"/>
</dbReference>
<organism evidence="4 5">
    <name type="scientific">Albimonas pacifica</name>
    <dbReference type="NCBI Taxonomy" id="1114924"/>
    <lineage>
        <taxon>Bacteria</taxon>
        <taxon>Pseudomonadati</taxon>
        <taxon>Pseudomonadota</taxon>
        <taxon>Alphaproteobacteria</taxon>
        <taxon>Rhodobacterales</taxon>
        <taxon>Paracoccaceae</taxon>
        <taxon>Albimonas</taxon>
    </lineage>
</organism>
<evidence type="ECO:0000256" key="2">
    <source>
        <dbReference type="SAM" id="MobiDB-lite"/>
    </source>
</evidence>
<dbReference type="InterPro" id="IPR012683">
    <property type="entry name" value="CHP02302_TM"/>
</dbReference>
<feature type="transmembrane region" description="Helical" evidence="3">
    <location>
        <begin position="174"/>
        <end position="195"/>
    </location>
</feature>
<feature type="coiled-coil region" evidence="1">
    <location>
        <begin position="529"/>
        <end position="595"/>
    </location>
</feature>
<keyword evidence="3" id="KW-1133">Transmembrane helix</keyword>
<sequence>MTRPTEDPRTDPQGGADGVDPRTDPRGVDAVTARIARQTRRALRALWLERIVQCAWPAYAVVAGFLGLALAGAFEAMPRWAHVGSLVAFALGLVATLVWGWRAFRRPTPAEARASLEIDHADRPLAALADRQATGQSDQGARAVWAAHQRRMAEQAGLLKARAAELRLSSRDPLAFRLTALGLLLFGLLAAAGGGGDRVVAAFDPGAGPAGAAEIRPSVEAWATPPSYTGAQMVYLTERVGQTVALPQGSRISLRVYNAAETPAMTQDISGEAVALAPFGEQTWDLQMEAARTGSLSVDPGQGSAVSWSFEIGEDAPPAIAFDDEAGPAVGAAETGALRVAFEASDDHGVTTAWAVVALDRAALLARTGTQDEAMAPPPPGLEEAIEIELPLPLTGAAEQVREALIEDLTEHGWAGLPVTVTLHAEDALGQTATAGPRAAILPARPFYDPMARALVEERRAMAWSMSNLPPASQRLKAATAYPDDWFDSLAGPYLMIRSAIRRLDYALADGRESEEVASVMDMLWQAALMLEEGDLNSAAERLRRAKERLSEAIERGASPEEISRLMEEMRQAMAELLNEMARQAMENMDQLEQQGEQRGGQELSGQDLQEMLDEIERMAQEDPEAAQQMLERLAQMLQNLQMRAQQGGEGQQGEGQQSLDQLNDMLREQQDLADRSFGEMQRRQGQGQPGQPGEGEGQRGGQGGQEFGQNGQGEQGVPGMGGDQQGNGMAGAAQEQEALRQLLEELRRNMPQGLSPEAEEALRGADESMDGAREALEGDDPGQALDDQVQAMENLREGARQLGEAMSQQARNGQGDRAGQGDPNAQDEGRDPLGRPTANRGALEGSDTEVPGQEALKRARELLDEIRRRAGDRTRPEVELEYLRRLLERF</sequence>
<feature type="compositionally biased region" description="Gly residues" evidence="2">
    <location>
        <begin position="688"/>
        <end position="730"/>
    </location>
</feature>
<dbReference type="OrthoDB" id="8477685at2"/>
<proteinExistence type="predicted"/>
<keyword evidence="1" id="KW-0175">Coiled coil</keyword>
<dbReference type="Pfam" id="PF13779">
    <property type="entry name" value="DUF4175"/>
    <property type="match status" value="1"/>
</dbReference>
<evidence type="ECO:0000256" key="1">
    <source>
        <dbReference type="SAM" id="Coils"/>
    </source>
</evidence>
<dbReference type="AlphaFoldDB" id="A0A1I3NV97"/>
<name>A0A1I3NV97_9RHOB</name>
<feature type="compositionally biased region" description="Basic and acidic residues" evidence="2">
    <location>
        <begin position="761"/>
        <end position="777"/>
    </location>
</feature>
<feature type="region of interest" description="Disordered" evidence="2">
    <location>
        <begin position="1"/>
        <end position="27"/>
    </location>
</feature>
<dbReference type="Proteomes" id="UP000199377">
    <property type="component" value="Unassembled WGS sequence"/>
</dbReference>
<protein>
    <submittedName>
        <fullName evidence="4">TIGR02302 family protein</fullName>
    </submittedName>
</protein>
<accession>A0A1I3NV97</accession>
<feature type="region of interest" description="Disordered" evidence="2">
    <location>
        <begin position="679"/>
        <end position="857"/>
    </location>
</feature>
<feature type="compositionally biased region" description="Low complexity" evidence="2">
    <location>
        <begin position="733"/>
        <end position="742"/>
    </location>
</feature>
<dbReference type="STRING" id="1114924.SAMN05216258_11486"/>
<dbReference type="EMBL" id="FOQH01000014">
    <property type="protein sequence ID" value="SFJ13129.1"/>
    <property type="molecule type" value="Genomic_DNA"/>
</dbReference>
<keyword evidence="5" id="KW-1185">Reference proteome</keyword>
<keyword evidence="3" id="KW-0812">Transmembrane</keyword>